<feature type="compositionally biased region" description="Polar residues" evidence="1">
    <location>
        <begin position="107"/>
        <end position="121"/>
    </location>
</feature>
<accession>A0A8H6J1M3</accession>
<name>A0A8H6J1M3_9PEZI</name>
<protein>
    <submittedName>
        <fullName evidence="2">Uncharacterized protein</fullName>
    </submittedName>
</protein>
<keyword evidence="3" id="KW-1185">Reference proteome</keyword>
<evidence type="ECO:0000313" key="3">
    <source>
        <dbReference type="Proteomes" id="UP000652219"/>
    </source>
</evidence>
<gene>
    <name evidence="2" type="ORF">CSOJ01_09962</name>
</gene>
<evidence type="ECO:0000313" key="2">
    <source>
        <dbReference type="EMBL" id="KAF6804742.1"/>
    </source>
</evidence>
<organism evidence="2 3">
    <name type="scientific">Colletotrichum sojae</name>
    <dbReference type="NCBI Taxonomy" id="2175907"/>
    <lineage>
        <taxon>Eukaryota</taxon>
        <taxon>Fungi</taxon>
        <taxon>Dikarya</taxon>
        <taxon>Ascomycota</taxon>
        <taxon>Pezizomycotina</taxon>
        <taxon>Sordariomycetes</taxon>
        <taxon>Hypocreomycetidae</taxon>
        <taxon>Glomerellales</taxon>
        <taxon>Glomerellaceae</taxon>
        <taxon>Colletotrichum</taxon>
        <taxon>Colletotrichum orchidearum species complex</taxon>
    </lineage>
</organism>
<reference evidence="2 3" key="1">
    <citation type="journal article" date="2020" name="Phytopathology">
        <title>Genome Sequence Resources of Colletotrichum truncatum, C. plurivorum, C. musicola, and C. sojae: Four Species Pathogenic to Soybean (Glycine max).</title>
        <authorList>
            <person name="Rogerio F."/>
            <person name="Boufleur T.R."/>
            <person name="Ciampi-Guillardi M."/>
            <person name="Sukno S.A."/>
            <person name="Thon M.R."/>
            <person name="Massola Junior N.S."/>
            <person name="Baroncelli R."/>
        </authorList>
    </citation>
    <scope>NUCLEOTIDE SEQUENCE [LARGE SCALE GENOMIC DNA]</scope>
    <source>
        <strain evidence="2 3">LFN0009</strain>
    </source>
</reference>
<feature type="region of interest" description="Disordered" evidence="1">
    <location>
        <begin position="50"/>
        <end position="130"/>
    </location>
</feature>
<sequence length="461" mass="51006">MEQEQEQASCHRKHPAVDPLCVRIRPTWSPSAAAHSVPLRRVHAVSLRKPAALAQKQPQTQMQADVDADAEAGKEQKQKQKQKQRRTDRLQSSTVPRPFRPLYLTTCEPTDSNPSTIWPSESSRHRHRSRSPANLLPAAIGTLRLALIQVCQVPTYLRPALAASALSLFLAPTTAPPPVTTLFSQSQTPPLGRPPEIPTRYSVSCRYFAARPLQTTIVGDGTVVGRLPVHPCSRTGNKLDIFRLSPPTPPPPSRTIHGFPSVASPSHTVVVRLYPFPLYLPPIDSIDAHYRRQVLVLVLVMGLTLTLASGPGSGVVALDLAPSRPCAHPTGLVPPALPLALTIFVHHILHLAQATTPCPTLSVPQPASIRHRNQRSVLFQQAEKKPVNSDLDWHWTGLHWLCDSPQTLPPKFADLVWRIPPKSHTSHTPLPLYHLYRGGWLARWSQPTCWRLRPALDTTSR</sequence>
<dbReference type="EMBL" id="WIGN01000200">
    <property type="protein sequence ID" value="KAF6804742.1"/>
    <property type="molecule type" value="Genomic_DNA"/>
</dbReference>
<dbReference type="Proteomes" id="UP000652219">
    <property type="component" value="Unassembled WGS sequence"/>
</dbReference>
<comment type="caution">
    <text evidence="2">The sequence shown here is derived from an EMBL/GenBank/DDBJ whole genome shotgun (WGS) entry which is preliminary data.</text>
</comment>
<proteinExistence type="predicted"/>
<dbReference type="AlphaFoldDB" id="A0A8H6J1M3"/>
<evidence type="ECO:0000256" key="1">
    <source>
        <dbReference type="SAM" id="MobiDB-lite"/>
    </source>
</evidence>